<dbReference type="InterPro" id="IPR027417">
    <property type="entry name" value="P-loop_NTPase"/>
</dbReference>
<evidence type="ECO:0000313" key="4">
    <source>
        <dbReference type="EMBL" id="MDT0635718.1"/>
    </source>
</evidence>
<dbReference type="PANTHER" id="PTHR43119">
    <property type="entry name" value="ABC TRANSPORT PROTEIN ATP-BINDING COMPONENT-RELATED"/>
    <property type="match status" value="1"/>
</dbReference>
<protein>
    <submittedName>
        <fullName evidence="4">ATP-binding cassette domain-containing protein</fullName>
    </submittedName>
</protein>
<evidence type="ECO:0000259" key="3">
    <source>
        <dbReference type="PROSITE" id="PS50893"/>
    </source>
</evidence>
<evidence type="ECO:0000256" key="2">
    <source>
        <dbReference type="ARBA" id="ARBA00022840"/>
    </source>
</evidence>
<dbReference type="Proteomes" id="UP001251857">
    <property type="component" value="Unassembled WGS sequence"/>
</dbReference>
<organism evidence="4 5">
    <name type="scientific">Spectribacter hydrogenoxidans</name>
    <dbReference type="NCBI Taxonomy" id="3075608"/>
    <lineage>
        <taxon>Bacteria</taxon>
        <taxon>Pseudomonadati</taxon>
        <taxon>Pseudomonadota</taxon>
        <taxon>Gammaproteobacteria</taxon>
        <taxon>Salinisphaerales</taxon>
        <taxon>Salinisphaeraceae</taxon>
        <taxon>Spectribacter</taxon>
    </lineage>
</organism>
<dbReference type="InterPro" id="IPR003439">
    <property type="entry name" value="ABC_transporter-like_ATP-bd"/>
</dbReference>
<proteinExistence type="predicted"/>
<name>A0ABU3C2E9_9GAMM</name>
<reference evidence="4 5" key="1">
    <citation type="submission" date="2023-09" db="EMBL/GenBank/DDBJ databases">
        <authorList>
            <person name="Rey-Velasco X."/>
        </authorList>
    </citation>
    <scope>NUCLEOTIDE SEQUENCE [LARGE SCALE GENOMIC DNA]</scope>
    <source>
        <strain evidence="4 5">W335</strain>
    </source>
</reference>
<accession>A0ABU3C2E9</accession>
<dbReference type="RefSeq" id="WP_311653619.1">
    <property type="nucleotide sequence ID" value="NZ_JAVRIB010000013.1"/>
</dbReference>
<keyword evidence="5" id="KW-1185">Reference proteome</keyword>
<evidence type="ECO:0000313" key="5">
    <source>
        <dbReference type="Proteomes" id="UP001251857"/>
    </source>
</evidence>
<dbReference type="Gene3D" id="3.40.50.300">
    <property type="entry name" value="P-loop containing nucleotide triphosphate hydrolases"/>
    <property type="match status" value="1"/>
</dbReference>
<gene>
    <name evidence="4" type="ORF">RM532_12240</name>
</gene>
<dbReference type="EMBL" id="JAVRIB010000013">
    <property type="protein sequence ID" value="MDT0635718.1"/>
    <property type="molecule type" value="Genomic_DNA"/>
</dbReference>
<feature type="domain" description="ABC transporter" evidence="3">
    <location>
        <begin position="1"/>
        <end position="197"/>
    </location>
</feature>
<dbReference type="InterPro" id="IPR003593">
    <property type="entry name" value="AAA+_ATPase"/>
</dbReference>
<evidence type="ECO:0000256" key="1">
    <source>
        <dbReference type="ARBA" id="ARBA00022741"/>
    </source>
</evidence>
<dbReference type="Pfam" id="PF00005">
    <property type="entry name" value="ABC_tran"/>
    <property type="match status" value="1"/>
</dbReference>
<dbReference type="GO" id="GO:0005524">
    <property type="term" value="F:ATP binding"/>
    <property type="evidence" value="ECO:0007669"/>
    <property type="project" value="UniProtKB-KW"/>
</dbReference>
<dbReference type="PROSITE" id="PS50893">
    <property type="entry name" value="ABC_TRANSPORTER_2"/>
    <property type="match status" value="1"/>
</dbReference>
<comment type="caution">
    <text evidence="4">The sequence shown here is derived from an EMBL/GenBank/DDBJ whole genome shotgun (WGS) entry which is preliminary data.</text>
</comment>
<keyword evidence="1" id="KW-0547">Nucleotide-binding</keyword>
<dbReference type="SMART" id="SM00382">
    <property type="entry name" value="AAA"/>
    <property type="match status" value="1"/>
</dbReference>
<sequence>MPGPRLAASGLSVGGIGPAAFELAAGACLGLTGPSGAGKTRLLRAIADLEPHDGECRLDGRPASAMPGPVWRRDVGFVAAESGWWDARVGAHIEPVRDADLDEFGLSPAVREWSVERLSAGERQRLALLRHLAAAPAVLLLDEPVSHLDADLIEVVIGRLAACRQDGMAVIWVDHDRHRLARVADAIARLDSAGRFSWS</sequence>
<dbReference type="PANTHER" id="PTHR43119:SF1">
    <property type="entry name" value="ABC TRANSPORTER DOMAIN-CONTAINING PROTEIN"/>
    <property type="match status" value="1"/>
</dbReference>
<keyword evidence="2 4" id="KW-0067">ATP-binding</keyword>
<dbReference type="SUPFAM" id="SSF52540">
    <property type="entry name" value="P-loop containing nucleoside triphosphate hydrolases"/>
    <property type="match status" value="1"/>
</dbReference>